<accession>A0A418VPE1</accession>
<organism evidence="2 3">
    <name type="scientific">Azospirillum cavernae</name>
    <dbReference type="NCBI Taxonomy" id="2320860"/>
    <lineage>
        <taxon>Bacteria</taxon>
        <taxon>Pseudomonadati</taxon>
        <taxon>Pseudomonadota</taxon>
        <taxon>Alphaproteobacteria</taxon>
        <taxon>Rhodospirillales</taxon>
        <taxon>Azospirillaceae</taxon>
        <taxon>Azospirillum</taxon>
    </lineage>
</organism>
<comment type="caution">
    <text evidence="2">The sequence shown here is derived from an EMBL/GenBank/DDBJ whole genome shotgun (WGS) entry which is preliminary data.</text>
</comment>
<dbReference type="InterPro" id="IPR012337">
    <property type="entry name" value="RNaseH-like_sf"/>
</dbReference>
<dbReference type="InterPro" id="IPR036397">
    <property type="entry name" value="RNaseH_sf"/>
</dbReference>
<sequence>MPHYMIDIETTGTRPDRAAILQIAAVRFDPVARTIDHDGLFNMCLRMPGWRFWDDDTRTWWQAQNQDVFQRILFNAQDPRAVTHAFLHWVNADHAKIDDRYFWAKNAAFDFMFLASYGTDYDTGMPFSYRNVNDMKAFIRGRCFPEDIPVIDQAPTDQAHDAIVDCIMQIDWLFKALDATP</sequence>
<dbReference type="InterPro" id="IPR033390">
    <property type="entry name" value="Rv2179c-like"/>
</dbReference>
<keyword evidence="3" id="KW-1185">Reference proteome</keyword>
<feature type="domain" description="3'-5' exoribonuclease Rv2179c-like" evidence="1">
    <location>
        <begin position="3"/>
        <end position="173"/>
    </location>
</feature>
<evidence type="ECO:0000259" key="1">
    <source>
        <dbReference type="Pfam" id="PF16473"/>
    </source>
</evidence>
<evidence type="ECO:0000313" key="3">
    <source>
        <dbReference type="Proteomes" id="UP000283458"/>
    </source>
</evidence>
<dbReference type="Proteomes" id="UP000283458">
    <property type="component" value="Unassembled WGS sequence"/>
</dbReference>
<dbReference type="AlphaFoldDB" id="A0A418VPE1"/>
<protein>
    <recommendedName>
        <fullName evidence="1">3'-5' exoribonuclease Rv2179c-like domain-containing protein</fullName>
    </recommendedName>
</protein>
<dbReference type="OrthoDB" id="256590at2"/>
<reference evidence="2 3" key="1">
    <citation type="submission" date="2018-09" db="EMBL/GenBank/DDBJ databases">
        <authorList>
            <person name="Zhu H."/>
        </authorList>
    </citation>
    <scope>NUCLEOTIDE SEQUENCE [LARGE SCALE GENOMIC DNA]</scope>
    <source>
        <strain evidence="2 3">K2W22B-5</strain>
    </source>
</reference>
<gene>
    <name evidence="2" type="ORF">D3877_23660</name>
</gene>
<dbReference type="EMBL" id="QYUL01000004">
    <property type="protein sequence ID" value="RJF78128.1"/>
    <property type="molecule type" value="Genomic_DNA"/>
</dbReference>
<proteinExistence type="predicted"/>
<dbReference type="SUPFAM" id="SSF53098">
    <property type="entry name" value="Ribonuclease H-like"/>
    <property type="match status" value="1"/>
</dbReference>
<dbReference type="Gene3D" id="3.30.420.10">
    <property type="entry name" value="Ribonuclease H-like superfamily/Ribonuclease H"/>
    <property type="match status" value="1"/>
</dbReference>
<name>A0A418VPE1_9PROT</name>
<dbReference type="RefSeq" id="WP_119833271.1">
    <property type="nucleotide sequence ID" value="NZ_QYUL01000004.1"/>
</dbReference>
<dbReference type="Pfam" id="PF16473">
    <property type="entry name" value="Rv2179c-like"/>
    <property type="match status" value="1"/>
</dbReference>
<dbReference type="GO" id="GO:0003676">
    <property type="term" value="F:nucleic acid binding"/>
    <property type="evidence" value="ECO:0007669"/>
    <property type="project" value="InterPro"/>
</dbReference>
<evidence type="ECO:0000313" key="2">
    <source>
        <dbReference type="EMBL" id="RJF78128.1"/>
    </source>
</evidence>